<keyword evidence="1" id="KW-0732">Signal</keyword>
<name>A0A2M3ZRD9_9DIPT</name>
<reference evidence="2" key="1">
    <citation type="submission" date="2018-01" db="EMBL/GenBank/DDBJ databases">
        <title>An insight into the sialome of Amazonian anophelines.</title>
        <authorList>
            <person name="Ribeiro J.M."/>
            <person name="Scarpassa V."/>
            <person name="Calvo E."/>
        </authorList>
    </citation>
    <scope>NUCLEOTIDE SEQUENCE</scope>
    <source>
        <tissue evidence="2">Salivary glands</tissue>
    </source>
</reference>
<sequence>MTVTGVVSLCWSCVWRCWSNEFGASDCWCFCFGDQWIRSEWMRMTTEPGIRGSAQLKSGFCSNAVTL</sequence>
<evidence type="ECO:0000313" key="2">
    <source>
        <dbReference type="EMBL" id="MBW31052.1"/>
    </source>
</evidence>
<evidence type="ECO:0000256" key="1">
    <source>
        <dbReference type="SAM" id="SignalP"/>
    </source>
</evidence>
<dbReference type="AlphaFoldDB" id="A0A2M3ZRD9"/>
<feature type="chain" id="PRO_5014888869" evidence="1">
    <location>
        <begin position="20"/>
        <end position="67"/>
    </location>
</feature>
<proteinExistence type="predicted"/>
<protein>
    <submittedName>
        <fullName evidence="2">Putative secreted peptide</fullName>
    </submittedName>
</protein>
<organism evidence="2">
    <name type="scientific">Anopheles braziliensis</name>
    <dbReference type="NCBI Taxonomy" id="58242"/>
    <lineage>
        <taxon>Eukaryota</taxon>
        <taxon>Metazoa</taxon>
        <taxon>Ecdysozoa</taxon>
        <taxon>Arthropoda</taxon>
        <taxon>Hexapoda</taxon>
        <taxon>Insecta</taxon>
        <taxon>Pterygota</taxon>
        <taxon>Neoptera</taxon>
        <taxon>Endopterygota</taxon>
        <taxon>Diptera</taxon>
        <taxon>Nematocera</taxon>
        <taxon>Culicoidea</taxon>
        <taxon>Culicidae</taxon>
        <taxon>Anophelinae</taxon>
        <taxon>Anopheles</taxon>
    </lineage>
</organism>
<dbReference type="EMBL" id="GGFM01010301">
    <property type="protein sequence ID" value="MBW31052.1"/>
    <property type="molecule type" value="Transcribed_RNA"/>
</dbReference>
<accession>A0A2M3ZRD9</accession>
<feature type="signal peptide" evidence="1">
    <location>
        <begin position="1"/>
        <end position="19"/>
    </location>
</feature>